<evidence type="ECO:0000313" key="1">
    <source>
        <dbReference type="EMBL" id="GFA57578.1"/>
    </source>
</evidence>
<proteinExistence type="predicted"/>
<name>A0A699JU79_TANCI</name>
<dbReference type="EMBL" id="BKCJ010448449">
    <property type="protein sequence ID" value="GFA57578.1"/>
    <property type="molecule type" value="Genomic_DNA"/>
</dbReference>
<reference evidence="1" key="1">
    <citation type="journal article" date="2019" name="Sci. Rep.">
        <title>Draft genome of Tanacetum cinerariifolium, the natural source of mosquito coil.</title>
        <authorList>
            <person name="Yamashiro T."/>
            <person name="Shiraishi A."/>
            <person name="Satake H."/>
            <person name="Nakayama K."/>
        </authorList>
    </citation>
    <scope>NUCLEOTIDE SEQUENCE</scope>
</reference>
<gene>
    <name evidence="1" type="ORF">Tci_629550</name>
</gene>
<dbReference type="AlphaFoldDB" id="A0A699JU79"/>
<organism evidence="1">
    <name type="scientific">Tanacetum cinerariifolium</name>
    <name type="common">Dalmatian daisy</name>
    <name type="synonym">Chrysanthemum cinerariifolium</name>
    <dbReference type="NCBI Taxonomy" id="118510"/>
    <lineage>
        <taxon>Eukaryota</taxon>
        <taxon>Viridiplantae</taxon>
        <taxon>Streptophyta</taxon>
        <taxon>Embryophyta</taxon>
        <taxon>Tracheophyta</taxon>
        <taxon>Spermatophyta</taxon>
        <taxon>Magnoliopsida</taxon>
        <taxon>eudicotyledons</taxon>
        <taxon>Gunneridae</taxon>
        <taxon>Pentapetalae</taxon>
        <taxon>asterids</taxon>
        <taxon>campanulids</taxon>
        <taxon>Asterales</taxon>
        <taxon>Asteraceae</taxon>
        <taxon>Asteroideae</taxon>
        <taxon>Anthemideae</taxon>
        <taxon>Anthemidinae</taxon>
        <taxon>Tanacetum</taxon>
    </lineage>
</organism>
<protein>
    <submittedName>
        <fullName evidence="1">Uncharacterized protein</fullName>
    </submittedName>
</protein>
<feature type="non-terminal residue" evidence="1">
    <location>
        <position position="1"/>
    </location>
</feature>
<sequence>SQQAITRNKGKAIVNYSSLIYDQEPDMVAEKEINKLMAIISLLFNKINKPTTTTSKLHQTPIKQIRTTLQEQTEELGIWTCSKGMSETKTGKGFSLSEREDAIVQPDNDEYNVFAIDRQHPEQPESVNDTFLNEQGDPNITIDSLDMSINGEEADQDDDDLARERDLLAYLIEKLKCEIDDNKNRNKLLESSNKTLVDKLKSEITISKKQTLN</sequence>
<accession>A0A699JU79</accession>
<comment type="caution">
    <text evidence="1">The sequence shown here is derived from an EMBL/GenBank/DDBJ whole genome shotgun (WGS) entry which is preliminary data.</text>
</comment>